<dbReference type="eggNOG" id="KOG2366">
    <property type="taxonomic scope" value="Eukaryota"/>
</dbReference>
<sequence>MTVSLVTILETSEISFVSESIFPGKSADPEMAAAINKLIKMYRITVDNWDEWEDVQGHFDFKRDFAKSGLIGAGGFLGKSWPDMDMLPLGWISKSVPDTL</sequence>
<dbReference type="OMA" id="GWISKSV"/>
<dbReference type="HOGENOM" id="CLU_2309846_0_0_1"/>
<evidence type="ECO:0000313" key="1">
    <source>
        <dbReference type="EMBL" id="ERN13857.1"/>
    </source>
</evidence>
<dbReference type="Gramene" id="ERN13857">
    <property type="protein sequence ID" value="ERN13857"/>
    <property type="gene ID" value="AMTR_s00049p00233090"/>
</dbReference>
<gene>
    <name evidence="1" type="ORF">AMTR_s00049p00233090</name>
</gene>
<dbReference type="InterPro" id="IPR013785">
    <property type="entry name" value="Aldolase_TIM"/>
</dbReference>
<reference evidence="2" key="1">
    <citation type="journal article" date="2013" name="Science">
        <title>The Amborella genome and the evolution of flowering plants.</title>
        <authorList>
            <consortium name="Amborella Genome Project"/>
        </authorList>
    </citation>
    <scope>NUCLEOTIDE SEQUENCE [LARGE SCALE GENOMIC DNA]</scope>
</reference>
<keyword evidence="2" id="KW-1185">Reference proteome</keyword>
<protein>
    <submittedName>
        <fullName evidence="1">Uncharacterized protein</fullName>
    </submittedName>
</protein>
<organism evidence="1 2">
    <name type="scientific">Amborella trichopoda</name>
    <dbReference type="NCBI Taxonomy" id="13333"/>
    <lineage>
        <taxon>Eukaryota</taxon>
        <taxon>Viridiplantae</taxon>
        <taxon>Streptophyta</taxon>
        <taxon>Embryophyta</taxon>
        <taxon>Tracheophyta</taxon>
        <taxon>Spermatophyta</taxon>
        <taxon>Magnoliopsida</taxon>
        <taxon>Amborellales</taxon>
        <taxon>Amborellaceae</taxon>
        <taxon>Amborella</taxon>
    </lineage>
</organism>
<dbReference type="EMBL" id="KI392567">
    <property type="protein sequence ID" value="ERN13857.1"/>
    <property type="molecule type" value="Genomic_DNA"/>
</dbReference>
<proteinExistence type="predicted"/>
<name>W1PV06_AMBTC</name>
<dbReference type="AlphaFoldDB" id="W1PV06"/>
<evidence type="ECO:0000313" key="2">
    <source>
        <dbReference type="Proteomes" id="UP000017836"/>
    </source>
</evidence>
<dbReference type="Proteomes" id="UP000017836">
    <property type="component" value="Unassembled WGS sequence"/>
</dbReference>
<accession>W1PV06</accession>
<dbReference type="Gene3D" id="3.20.20.70">
    <property type="entry name" value="Aldolase class I"/>
    <property type="match status" value="1"/>
</dbReference>